<feature type="region of interest" description="Disordered" evidence="1">
    <location>
        <begin position="1"/>
        <end position="25"/>
    </location>
</feature>
<accession>A0AAF3J430</accession>
<feature type="region of interest" description="Disordered" evidence="1">
    <location>
        <begin position="240"/>
        <end position="290"/>
    </location>
</feature>
<name>A0AAF3J430_9BILA</name>
<feature type="compositionally biased region" description="Basic and acidic residues" evidence="1">
    <location>
        <begin position="1"/>
        <end position="21"/>
    </location>
</feature>
<dbReference type="Proteomes" id="UP000887575">
    <property type="component" value="Unassembled WGS sequence"/>
</dbReference>
<dbReference type="WBParaSite" id="MBELARI_LOCUS14923">
    <property type="protein sequence ID" value="MBELARI_LOCUS14923"/>
    <property type="gene ID" value="MBELARI_LOCUS14923"/>
</dbReference>
<evidence type="ECO:0000256" key="1">
    <source>
        <dbReference type="SAM" id="MobiDB-lite"/>
    </source>
</evidence>
<proteinExistence type="predicted"/>
<organism evidence="2 3">
    <name type="scientific">Mesorhabditis belari</name>
    <dbReference type="NCBI Taxonomy" id="2138241"/>
    <lineage>
        <taxon>Eukaryota</taxon>
        <taxon>Metazoa</taxon>
        <taxon>Ecdysozoa</taxon>
        <taxon>Nematoda</taxon>
        <taxon>Chromadorea</taxon>
        <taxon>Rhabditida</taxon>
        <taxon>Rhabditina</taxon>
        <taxon>Rhabditomorpha</taxon>
        <taxon>Rhabditoidea</taxon>
        <taxon>Rhabditidae</taxon>
        <taxon>Mesorhabditinae</taxon>
        <taxon>Mesorhabditis</taxon>
    </lineage>
</organism>
<feature type="region of interest" description="Disordered" evidence="1">
    <location>
        <begin position="108"/>
        <end position="158"/>
    </location>
</feature>
<protein>
    <submittedName>
        <fullName evidence="3">Uncharacterized protein</fullName>
    </submittedName>
</protein>
<dbReference type="AlphaFoldDB" id="A0AAF3J430"/>
<sequence length="290" mass="32955">MDSSKADDETKPKRERRERGGVKVRMKKEREALRQAGLFVPNGHSSWNRSAIGLPDNYRPYFDRNRHDFGPHSRFDDRGYDAPRSIWHDQPRPIPRMGFFTSNFPDSYSKRHGMKPPSMKDSSNEPPGYSFFDSGPTTSRKPPASSRVKEPLTGPFPNPPMINLITGRSMIPPPGSLKLQDSDQHLNETATTTRDLNQREVFGRMVWKKLELIKDQDLLNHVQIGINRIIDRAIESQFAPESKKQETTDFTADPTTTTHDDLFQSFASQSTQLSSSSSSTFNQSESKSLP</sequence>
<feature type="compositionally biased region" description="Low complexity" evidence="1">
    <location>
        <begin position="248"/>
        <end position="290"/>
    </location>
</feature>
<evidence type="ECO:0000313" key="2">
    <source>
        <dbReference type="Proteomes" id="UP000887575"/>
    </source>
</evidence>
<keyword evidence="2" id="KW-1185">Reference proteome</keyword>
<evidence type="ECO:0000313" key="3">
    <source>
        <dbReference type="WBParaSite" id="MBELARI_LOCUS14923"/>
    </source>
</evidence>
<reference evidence="3" key="1">
    <citation type="submission" date="2024-02" db="UniProtKB">
        <authorList>
            <consortium name="WormBaseParasite"/>
        </authorList>
    </citation>
    <scope>IDENTIFICATION</scope>
</reference>